<gene>
    <name evidence="1" type="ORF">KGM_211782</name>
</gene>
<protein>
    <submittedName>
        <fullName evidence="1">Uncharacterized protein</fullName>
    </submittedName>
</protein>
<reference evidence="1 2" key="1">
    <citation type="journal article" date="2011" name="Cell">
        <title>The monarch butterfly genome yields insights into long-distance migration.</title>
        <authorList>
            <person name="Zhan S."/>
            <person name="Merlin C."/>
            <person name="Boore J.L."/>
            <person name="Reppert S.M."/>
        </authorList>
    </citation>
    <scope>NUCLEOTIDE SEQUENCE [LARGE SCALE GENOMIC DNA]</scope>
    <source>
        <strain evidence="1">F-2</strain>
    </source>
</reference>
<keyword evidence="2" id="KW-1185">Reference proteome</keyword>
<name>A0A212EX54_DANPL</name>
<dbReference type="KEGG" id="dpl:KGM_211782"/>
<dbReference type="InParanoid" id="A0A212EX54"/>
<comment type="caution">
    <text evidence="1">The sequence shown here is derived from an EMBL/GenBank/DDBJ whole genome shotgun (WGS) entry which is preliminary data.</text>
</comment>
<dbReference type="Proteomes" id="UP000007151">
    <property type="component" value="Unassembled WGS sequence"/>
</dbReference>
<proteinExistence type="predicted"/>
<evidence type="ECO:0000313" key="1">
    <source>
        <dbReference type="EMBL" id="OWR46069.1"/>
    </source>
</evidence>
<organism evidence="1 2">
    <name type="scientific">Danaus plexippus plexippus</name>
    <dbReference type="NCBI Taxonomy" id="278856"/>
    <lineage>
        <taxon>Eukaryota</taxon>
        <taxon>Metazoa</taxon>
        <taxon>Ecdysozoa</taxon>
        <taxon>Arthropoda</taxon>
        <taxon>Hexapoda</taxon>
        <taxon>Insecta</taxon>
        <taxon>Pterygota</taxon>
        <taxon>Neoptera</taxon>
        <taxon>Endopterygota</taxon>
        <taxon>Lepidoptera</taxon>
        <taxon>Glossata</taxon>
        <taxon>Ditrysia</taxon>
        <taxon>Papilionoidea</taxon>
        <taxon>Nymphalidae</taxon>
        <taxon>Danainae</taxon>
        <taxon>Danaini</taxon>
        <taxon>Danaina</taxon>
        <taxon>Danaus</taxon>
        <taxon>Danaus</taxon>
    </lineage>
</organism>
<dbReference type="AlphaFoldDB" id="A0A212EX54"/>
<evidence type="ECO:0000313" key="2">
    <source>
        <dbReference type="Proteomes" id="UP000007151"/>
    </source>
</evidence>
<sequence length="93" mass="10640">MSLSVQYTAETTPGLYHMPPELQMLHTSTSMQHLQVHHAMHPHVHHHAHVQHGHVQHMQHGHVQHGHVPHVQLPHAATLGQLCHRHNTLYRAP</sequence>
<dbReference type="EMBL" id="AGBW02011827">
    <property type="protein sequence ID" value="OWR46069.1"/>
    <property type="molecule type" value="Genomic_DNA"/>
</dbReference>
<accession>A0A212EX54</accession>